<protein>
    <recommendedName>
        <fullName evidence="3">MD-2-related lipid-recognition domain-containing protein</fullName>
    </recommendedName>
</protein>
<reference evidence="1 2" key="1">
    <citation type="journal article" date="2007" name="Nature">
        <title>Evolution of genes and genomes on the Drosophila phylogeny.</title>
        <authorList>
            <consortium name="Drosophila 12 Genomes Consortium"/>
            <person name="Clark A.G."/>
            <person name="Eisen M.B."/>
            <person name="Smith D.R."/>
            <person name="Bergman C.M."/>
            <person name="Oliver B."/>
            <person name="Markow T.A."/>
            <person name="Kaufman T.C."/>
            <person name="Kellis M."/>
            <person name="Gelbart W."/>
            <person name="Iyer V.N."/>
            <person name="Pollard D.A."/>
            <person name="Sackton T.B."/>
            <person name="Larracuente A.M."/>
            <person name="Singh N.D."/>
            <person name="Abad J.P."/>
            <person name="Abt D.N."/>
            <person name="Adryan B."/>
            <person name="Aguade M."/>
            <person name="Akashi H."/>
            <person name="Anderson W.W."/>
            <person name="Aquadro C.F."/>
            <person name="Ardell D.H."/>
            <person name="Arguello R."/>
            <person name="Artieri C.G."/>
            <person name="Barbash D.A."/>
            <person name="Barker D."/>
            <person name="Barsanti P."/>
            <person name="Batterham P."/>
            <person name="Batzoglou S."/>
            <person name="Begun D."/>
            <person name="Bhutkar A."/>
            <person name="Blanco E."/>
            <person name="Bosak S.A."/>
            <person name="Bradley R.K."/>
            <person name="Brand A.D."/>
            <person name="Brent M.R."/>
            <person name="Brooks A.N."/>
            <person name="Brown R.H."/>
            <person name="Butlin R.K."/>
            <person name="Caggese C."/>
            <person name="Calvi B.R."/>
            <person name="Bernardo de Carvalho A."/>
            <person name="Caspi A."/>
            <person name="Castrezana S."/>
            <person name="Celniker S.E."/>
            <person name="Chang J.L."/>
            <person name="Chapple C."/>
            <person name="Chatterji S."/>
            <person name="Chinwalla A."/>
            <person name="Civetta A."/>
            <person name="Clifton S.W."/>
            <person name="Comeron J.M."/>
            <person name="Costello J.C."/>
            <person name="Coyne J.A."/>
            <person name="Daub J."/>
            <person name="David R.G."/>
            <person name="Delcher A.L."/>
            <person name="Delehaunty K."/>
            <person name="Do C.B."/>
            <person name="Ebling H."/>
            <person name="Edwards K."/>
            <person name="Eickbush T."/>
            <person name="Evans J.D."/>
            <person name="Filipski A."/>
            <person name="Findeiss S."/>
            <person name="Freyhult E."/>
            <person name="Fulton L."/>
            <person name="Fulton R."/>
            <person name="Garcia A.C."/>
            <person name="Gardiner A."/>
            <person name="Garfield D.A."/>
            <person name="Garvin B.E."/>
            <person name="Gibson G."/>
            <person name="Gilbert D."/>
            <person name="Gnerre S."/>
            <person name="Godfrey J."/>
            <person name="Good R."/>
            <person name="Gotea V."/>
            <person name="Gravely B."/>
            <person name="Greenberg A.J."/>
            <person name="Griffiths-Jones S."/>
            <person name="Gross S."/>
            <person name="Guigo R."/>
            <person name="Gustafson E.A."/>
            <person name="Haerty W."/>
            <person name="Hahn M.W."/>
            <person name="Halligan D.L."/>
            <person name="Halpern A.L."/>
            <person name="Halter G.M."/>
            <person name="Han M.V."/>
            <person name="Heger A."/>
            <person name="Hillier L."/>
            <person name="Hinrichs A.S."/>
            <person name="Holmes I."/>
            <person name="Hoskins R.A."/>
            <person name="Hubisz M.J."/>
            <person name="Hultmark D."/>
            <person name="Huntley M.A."/>
            <person name="Jaffe D.B."/>
            <person name="Jagadeeshan S."/>
            <person name="Jeck W.R."/>
            <person name="Johnson J."/>
            <person name="Jones C.D."/>
            <person name="Jordan W.C."/>
            <person name="Karpen G.H."/>
            <person name="Kataoka E."/>
            <person name="Keightley P.D."/>
            <person name="Kheradpour P."/>
            <person name="Kirkness E.F."/>
            <person name="Koerich L.B."/>
            <person name="Kristiansen K."/>
            <person name="Kudrna D."/>
            <person name="Kulathinal R.J."/>
            <person name="Kumar S."/>
            <person name="Kwok R."/>
            <person name="Lander E."/>
            <person name="Langley C.H."/>
            <person name="Lapoint R."/>
            <person name="Lazzaro B.P."/>
            <person name="Lee S.J."/>
            <person name="Levesque L."/>
            <person name="Li R."/>
            <person name="Lin C.F."/>
            <person name="Lin M.F."/>
            <person name="Lindblad-Toh K."/>
            <person name="Llopart A."/>
            <person name="Long M."/>
            <person name="Low L."/>
            <person name="Lozovsky E."/>
            <person name="Lu J."/>
            <person name="Luo M."/>
            <person name="Machado C.A."/>
            <person name="Makalowski W."/>
            <person name="Marzo M."/>
            <person name="Matsuda M."/>
            <person name="Matzkin L."/>
            <person name="McAllister B."/>
            <person name="McBride C.S."/>
            <person name="McKernan B."/>
            <person name="McKernan K."/>
            <person name="Mendez-Lago M."/>
            <person name="Minx P."/>
            <person name="Mollenhauer M.U."/>
            <person name="Montooth K."/>
            <person name="Mount S.M."/>
            <person name="Mu X."/>
            <person name="Myers E."/>
            <person name="Negre B."/>
            <person name="Newfeld S."/>
            <person name="Nielsen R."/>
            <person name="Noor M.A."/>
            <person name="O'Grady P."/>
            <person name="Pachter L."/>
            <person name="Papaceit M."/>
            <person name="Parisi M.J."/>
            <person name="Parisi M."/>
            <person name="Parts L."/>
            <person name="Pedersen J.S."/>
            <person name="Pesole G."/>
            <person name="Phillippy A.M."/>
            <person name="Ponting C.P."/>
            <person name="Pop M."/>
            <person name="Porcelli D."/>
            <person name="Powell J.R."/>
            <person name="Prohaska S."/>
            <person name="Pruitt K."/>
            <person name="Puig M."/>
            <person name="Quesneville H."/>
            <person name="Ram K.R."/>
            <person name="Rand D."/>
            <person name="Rasmussen M.D."/>
            <person name="Reed L.K."/>
            <person name="Reenan R."/>
            <person name="Reily A."/>
            <person name="Remington K.A."/>
            <person name="Rieger T.T."/>
            <person name="Ritchie M.G."/>
            <person name="Robin C."/>
            <person name="Rogers Y.H."/>
            <person name="Rohde C."/>
            <person name="Rozas J."/>
            <person name="Rubenfield M.J."/>
            <person name="Ruiz A."/>
            <person name="Russo S."/>
            <person name="Salzberg S.L."/>
            <person name="Sanchez-Gracia A."/>
            <person name="Saranga D.J."/>
            <person name="Sato H."/>
            <person name="Schaeffer S.W."/>
            <person name="Schatz M.C."/>
            <person name="Schlenke T."/>
            <person name="Schwartz R."/>
            <person name="Segarra C."/>
            <person name="Singh R.S."/>
            <person name="Sirot L."/>
            <person name="Sirota M."/>
            <person name="Sisneros N.B."/>
            <person name="Smith C.D."/>
            <person name="Smith T.F."/>
            <person name="Spieth J."/>
            <person name="Stage D.E."/>
            <person name="Stark A."/>
            <person name="Stephan W."/>
            <person name="Strausberg R.L."/>
            <person name="Strempel S."/>
            <person name="Sturgill D."/>
            <person name="Sutton G."/>
            <person name="Sutton G.G."/>
            <person name="Tao W."/>
            <person name="Teichmann S."/>
            <person name="Tobari Y.N."/>
            <person name="Tomimura Y."/>
            <person name="Tsolas J.M."/>
            <person name="Valente V.L."/>
            <person name="Venter E."/>
            <person name="Venter J.C."/>
            <person name="Vicario S."/>
            <person name="Vieira F.G."/>
            <person name="Vilella A.J."/>
            <person name="Villasante A."/>
            <person name="Walenz B."/>
            <person name="Wang J."/>
            <person name="Wasserman M."/>
            <person name="Watts T."/>
            <person name="Wilson D."/>
            <person name="Wilson R.K."/>
            <person name="Wing R.A."/>
            <person name="Wolfner M.F."/>
            <person name="Wong A."/>
            <person name="Wong G.K."/>
            <person name="Wu C.I."/>
            <person name="Wu G."/>
            <person name="Yamamoto D."/>
            <person name="Yang H.P."/>
            <person name="Yang S.P."/>
            <person name="Yorke J.A."/>
            <person name="Yoshida K."/>
            <person name="Zdobnov E."/>
            <person name="Zhang P."/>
            <person name="Zhang Y."/>
            <person name="Zimin A.V."/>
            <person name="Baldwin J."/>
            <person name="Abdouelleil A."/>
            <person name="Abdulkadir J."/>
            <person name="Abebe A."/>
            <person name="Abera B."/>
            <person name="Abreu J."/>
            <person name="Acer S.C."/>
            <person name="Aftuck L."/>
            <person name="Alexander A."/>
            <person name="An P."/>
            <person name="Anderson E."/>
            <person name="Anderson S."/>
            <person name="Arachi H."/>
            <person name="Azer M."/>
            <person name="Bachantsang P."/>
            <person name="Barry A."/>
            <person name="Bayul T."/>
            <person name="Berlin A."/>
            <person name="Bessette D."/>
            <person name="Bloom T."/>
            <person name="Blye J."/>
            <person name="Boguslavskiy L."/>
            <person name="Bonnet C."/>
            <person name="Boukhgalter B."/>
            <person name="Bourzgui I."/>
            <person name="Brown A."/>
            <person name="Cahill P."/>
            <person name="Channer S."/>
            <person name="Cheshatsang Y."/>
            <person name="Chuda L."/>
            <person name="Citroen M."/>
            <person name="Collymore A."/>
            <person name="Cooke P."/>
            <person name="Costello M."/>
            <person name="D'Aco K."/>
            <person name="Daza R."/>
            <person name="De Haan G."/>
            <person name="DeGray S."/>
            <person name="DeMaso C."/>
            <person name="Dhargay N."/>
            <person name="Dooley K."/>
            <person name="Dooley E."/>
            <person name="Doricent M."/>
            <person name="Dorje P."/>
            <person name="Dorjee K."/>
            <person name="Dupes A."/>
            <person name="Elong R."/>
            <person name="Falk J."/>
            <person name="Farina A."/>
            <person name="Faro S."/>
            <person name="Ferguson D."/>
            <person name="Fisher S."/>
            <person name="Foley C.D."/>
            <person name="Franke A."/>
            <person name="Friedrich D."/>
            <person name="Gadbois L."/>
            <person name="Gearin G."/>
            <person name="Gearin C.R."/>
            <person name="Giannoukos G."/>
            <person name="Goode T."/>
            <person name="Graham J."/>
            <person name="Grandbois E."/>
            <person name="Grewal S."/>
            <person name="Gyaltsen K."/>
            <person name="Hafez N."/>
            <person name="Hagos B."/>
            <person name="Hall J."/>
            <person name="Henson C."/>
            <person name="Hollinger A."/>
            <person name="Honan T."/>
            <person name="Huard M.D."/>
            <person name="Hughes L."/>
            <person name="Hurhula B."/>
            <person name="Husby M.E."/>
            <person name="Kamat A."/>
            <person name="Kanga B."/>
            <person name="Kashin S."/>
            <person name="Khazanovich D."/>
            <person name="Kisner P."/>
            <person name="Lance K."/>
            <person name="Lara M."/>
            <person name="Lee W."/>
            <person name="Lennon N."/>
            <person name="Letendre F."/>
            <person name="LeVine R."/>
            <person name="Lipovsky A."/>
            <person name="Liu X."/>
            <person name="Liu J."/>
            <person name="Liu S."/>
            <person name="Lokyitsang T."/>
            <person name="Lokyitsang Y."/>
            <person name="Lubonja R."/>
            <person name="Lui A."/>
            <person name="MacDonald P."/>
            <person name="Magnisalis V."/>
            <person name="Maru K."/>
            <person name="Matthews C."/>
            <person name="McCusker W."/>
            <person name="McDonough S."/>
            <person name="Mehta T."/>
            <person name="Meldrim J."/>
            <person name="Meneus L."/>
            <person name="Mihai O."/>
            <person name="Mihalev A."/>
            <person name="Mihova T."/>
            <person name="Mittelman R."/>
            <person name="Mlenga V."/>
            <person name="Montmayeur A."/>
            <person name="Mulrain L."/>
            <person name="Navidi A."/>
            <person name="Naylor J."/>
            <person name="Negash T."/>
            <person name="Nguyen T."/>
            <person name="Nguyen N."/>
            <person name="Nicol R."/>
            <person name="Norbu C."/>
            <person name="Norbu N."/>
            <person name="Novod N."/>
            <person name="O'Neill B."/>
            <person name="Osman S."/>
            <person name="Markiewicz E."/>
            <person name="Oyono O.L."/>
            <person name="Patti C."/>
            <person name="Phunkhang P."/>
            <person name="Pierre F."/>
            <person name="Priest M."/>
            <person name="Raghuraman S."/>
            <person name="Rege F."/>
            <person name="Reyes R."/>
            <person name="Rise C."/>
            <person name="Rogov P."/>
            <person name="Ross K."/>
            <person name="Ryan E."/>
            <person name="Settipalli S."/>
            <person name="Shea T."/>
            <person name="Sherpa N."/>
            <person name="Shi L."/>
            <person name="Shih D."/>
            <person name="Sparrow T."/>
            <person name="Spaulding J."/>
            <person name="Stalker J."/>
            <person name="Stange-Thomann N."/>
            <person name="Stavropoulos S."/>
            <person name="Stone C."/>
            <person name="Strader C."/>
            <person name="Tesfaye S."/>
            <person name="Thomson T."/>
            <person name="Thoulutsang Y."/>
            <person name="Thoulutsang D."/>
            <person name="Topham K."/>
            <person name="Topping I."/>
            <person name="Tsamla T."/>
            <person name="Vassiliev H."/>
            <person name="Vo A."/>
            <person name="Wangchuk T."/>
            <person name="Wangdi T."/>
            <person name="Weiand M."/>
            <person name="Wilkinson J."/>
            <person name="Wilson A."/>
            <person name="Yadav S."/>
            <person name="Young G."/>
            <person name="Yu Q."/>
            <person name="Zembek L."/>
            <person name="Zhong D."/>
            <person name="Zimmer A."/>
            <person name="Zwirko Z."/>
            <person name="Jaffe D.B."/>
            <person name="Alvarez P."/>
            <person name="Brockman W."/>
            <person name="Butler J."/>
            <person name="Chin C."/>
            <person name="Gnerre S."/>
            <person name="Grabherr M."/>
            <person name="Kleber M."/>
            <person name="Mauceli E."/>
            <person name="MacCallum I."/>
        </authorList>
    </citation>
    <scope>NUCLEOTIDE SEQUENCE [LARGE SCALE GENOMIC DNA]</scope>
    <source>
        <strain evidence="2">Tucson 14030-0811.24</strain>
    </source>
</reference>
<evidence type="ECO:0008006" key="3">
    <source>
        <dbReference type="Google" id="ProtNLM"/>
    </source>
</evidence>
<dbReference type="EMBL" id="CH964272">
    <property type="protein sequence ID" value="KRG00149.1"/>
    <property type="molecule type" value="Genomic_DNA"/>
</dbReference>
<sequence>MSNIKVMYREHITNGTFVISEDLDDSYEVYMEAYVDETFSFPNKKRLPLDANKIGICKGTKEFLKKYTYTYLTQGVNTDFPLDGSECPIRKGTYYIKEMNLDVTPFPDEMPLGFVKGILYIVKGDQKLGSIEIFVEIFNSD</sequence>
<dbReference type="InParanoid" id="A0A0Q9WWK8"/>
<accession>A0A0Q9WWK8</accession>
<dbReference type="OrthoDB" id="7925769at2759"/>
<dbReference type="KEGG" id="dwi:26528831"/>
<organism evidence="1 2">
    <name type="scientific">Drosophila willistoni</name>
    <name type="common">Fruit fly</name>
    <dbReference type="NCBI Taxonomy" id="7260"/>
    <lineage>
        <taxon>Eukaryota</taxon>
        <taxon>Metazoa</taxon>
        <taxon>Ecdysozoa</taxon>
        <taxon>Arthropoda</taxon>
        <taxon>Hexapoda</taxon>
        <taxon>Insecta</taxon>
        <taxon>Pterygota</taxon>
        <taxon>Neoptera</taxon>
        <taxon>Endopterygota</taxon>
        <taxon>Diptera</taxon>
        <taxon>Brachycera</taxon>
        <taxon>Muscomorpha</taxon>
        <taxon>Ephydroidea</taxon>
        <taxon>Drosophilidae</taxon>
        <taxon>Drosophila</taxon>
        <taxon>Sophophora</taxon>
    </lineage>
</organism>
<dbReference type="STRING" id="7260.A0A0Q9WWK8"/>
<dbReference type="AlphaFoldDB" id="A0A0Q9WWK8"/>
<gene>
    <name evidence="1" type="primary">Dwil\GK26829</name>
    <name evidence="1" type="ORF">Dwil_GK26829</name>
</gene>
<dbReference type="PANTHER" id="PTHR21112:SF0">
    <property type="entry name" value="CHEMOSENSORY PROTEIN A 29A-RELATED"/>
    <property type="match status" value="1"/>
</dbReference>
<name>A0A0Q9WWK8_DROWI</name>
<dbReference type="Pfam" id="PF06477">
    <property type="entry name" value="DUF1091"/>
    <property type="match status" value="1"/>
</dbReference>
<proteinExistence type="predicted"/>
<dbReference type="Proteomes" id="UP000007798">
    <property type="component" value="Unassembled WGS sequence"/>
</dbReference>
<evidence type="ECO:0000313" key="2">
    <source>
        <dbReference type="Proteomes" id="UP000007798"/>
    </source>
</evidence>
<dbReference type="InterPro" id="IPR010512">
    <property type="entry name" value="DUF1091"/>
</dbReference>
<evidence type="ECO:0000313" key="1">
    <source>
        <dbReference type="EMBL" id="KRG00149.1"/>
    </source>
</evidence>
<dbReference type="PANTHER" id="PTHR21112">
    <property type="entry name" value="CHEMOSENSORY PROTEIN A 29A-RELATED"/>
    <property type="match status" value="1"/>
</dbReference>
<keyword evidence="2" id="KW-1185">Reference proteome</keyword>
<dbReference type="FunCoup" id="A0A0Q9WWK8">
    <property type="interactions" value="9"/>
</dbReference>